<gene>
    <name evidence="2" type="ORF">BN2476_530052</name>
</gene>
<evidence type="ECO:0000313" key="3">
    <source>
        <dbReference type="Proteomes" id="UP000195569"/>
    </source>
</evidence>
<name>A0A1N7SHY2_9BURK</name>
<reference evidence="2" key="1">
    <citation type="submission" date="2016-12" db="EMBL/GenBank/DDBJ databases">
        <authorList>
            <person name="Moulin L."/>
        </authorList>
    </citation>
    <scope>NUCLEOTIDE SEQUENCE [LARGE SCALE GENOMIC DNA]</scope>
    <source>
        <strain evidence="2">STM 7183</strain>
    </source>
</reference>
<dbReference type="Proteomes" id="UP000195569">
    <property type="component" value="Unassembled WGS sequence"/>
</dbReference>
<accession>A0A1N7SHY2</accession>
<dbReference type="AlphaFoldDB" id="A0A1N7SHY2"/>
<proteinExistence type="predicted"/>
<protein>
    <submittedName>
        <fullName evidence="2">Uncharacterized protein</fullName>
    </submittedName>
</protein>
<dbReference type="EMBL" id="CYGY02000053">
    <property type="protein sequence ID" value="SIT46918.1"/>
    <property type="molecule type" value="Genomic_DNA"/>
</dbReference>
<evidence type="ECO:0000256" key="1">
    <source>
        <dbReference type="SAM" id="MobiDB-lite"/>
    </source>
</evidence>
<sequence>MKKTTLGQGVYGFYKLRLPGSSPLLGTVPFQKSHESTLADAAENGLQRVNPSGSDPRRRTGATID</sequence>
<feature type="region of interest" description="Disordered" evidence="1">
    <location>
        <begin position="42"/>
        <end position="65"/>
    </location>
</feature>
<keyword evidence="3" id="KW-1185">Reference proteome</keyword>
<evidence type="ECO:0000313" key="2">
    <source>
        <dbReference type="EMBL" id="SIT46918.1"/>
    </source>
</evidence>
<comment type="caution">
    <text evidence="2">The sequence shown here is derived from an EMBL/GenBank/DDBJ whole genome shotgun (WGS) entry which is preliminary data.</text>
</comment>
<organism evidence="2 3">
    <name type="scientific">Paraburkholderia piptadeniae</name>
    <dbReference type="NCBI Taxonomy" id="1701573"/>
    <lineage>
        <taxon>Bacteria</taxon>
        <taxon>Pseudomonadati</taxon>
        <taxon>Pseudomonadota</taxon>
        <taxon>Betaproteobacteria</taxon>
        <taxon>Burkholderiales</taxon>
        <taxon>Burkholderiaceae</taxon>
        <taxon>Paraburkholderia</taxon>
    </lineage>
</organism>